<protein>
    <submittedName>
        <fullName evidence="1">Uncharacterized protein</fullName>
    </submittedName>
</protein>
<keyword evidence="2" id="KW-1185">Reference proteome</keyword>
<organism evidence="1 2">
    <name type="scientific">Melipona quadrifasciata</name>
    <dbReference type="NCBI Taxonomy" id="166423"/>
    <lineage>
        <taxon>Eukaryota</taxon>
        <taxon>Metazoa</taxon>
        <taxon>Ecdysozoa</taxon>
        <taxon>Arthropoda</taxon>
        <taxon>Hexapoda</taxon>
        <taxon>Insecta</taxon>
        <taxon>Pterygota</taxon>
        <taxon>Neoptera</taxon>
        <taxon>Endopterygota</taxon>
        <taxon>Hymenoptera</taxon>
        <taxon>Apocrita</taxon>
        <taxon>Aculeata</taxon>
        <taxon>Apoidea</taxon>
        <taxon>Anthophila</taxon>
        <taxon>Apidae</taxon>
        <taxon>Melipona</taxon>
    </lineage>
</organism>
<gene>
    <name evidence="1" type="ORF">WN51_12908</name>
</gene>
<evidence type="ECO:0000313" key="1">
    <source>
        <dbReference type="EMBL" id="KOX80425.1"/>
    </source>
</evidence>
<dbReference type="AlphaFoldDB" id="A0A0M9AA92"/>
<proteinExistence type="predicted"/>
<dbReference type="Proteomes" id="UP000053105">
    <property type="component" value="Unassembled WGS sequence"/>
</dbReference>
<sequence length="155" mass="18012">MERKGMMGFQSCNECRCTGSTRRIINRKSQNLTRDLMDNIVLCHLSSVMRLRIPIRKEAPECSKNVANPSLRYSNSNESQRKVCNLLIEALLLCTKYEVLHDRSNIIKVNNLGMELVHRRRYNLKMQSLGFVITEMKEFGREQETKMKASGKTQK</sequence>
<reference evidence="1 2" key="1">
    <citation type="submission" date="2015-07" db="EMBL/GenBank/DDBJ databases">
        <title>The genome of Melipona quadrifasciata.</title>
        <authorList>
            <person name="Pan H."/>
            <person name="Kapheim K."/>
        </authorList>
    </citation>
    <scope>NUCLEOTIDE SEQUENCE [LARGE SCALE GENOMIC DNA]</scope>
    <source>
        <strain evidence="1">0111107301</strain>
        <tissue evidence="1">Whole body</tissue>
    </source>
</reference>
<evidence type="ECO:0000313" key="2">
    <source>
        <dbReference type="Proteomes" id="UP000053105"/>
    </source>
</evidence>
<dbReference type="EMBL" id="KQ435700">
    <property type="protein sequence ID" value="KOX80425.1"/>
    <property type="molecule type" value="Genomic_DNA"/>
</dbReference>
<name>A0A0M9AA92_9HYME</name>
<accession>A0A0M9AA92</accession>